<feature type="domain" description="F-box" evidence="2">
    <location>
        <begin position="10"/>
        <end position="46"/>
    </location>
</feature>
<sequence>MAEDQRESAWPDLPPELLGLILCRLPSLADRVRAAGVCRPWRSFLNLPWLAFGDGTLFDLANDSAPHPHYRVQGLPGDAFCCSAGDNMFFLLHPDGSCSLMNALSGATTPLPELAANLRVFKADQPELRTTRQLARKLDQGDELRDRIRKVVVLPSSSASDHPIVAVLVRNHGCELFVSTCRPAGEINSLLVAWTNAYDVVDIAPFQGKIYVLSRSQGLTALEVSSRHLRTPRPPMPIFVPKSRSGVQVIQDSPQQDQQDREDFGPDFVVSERYLVESSGKLLMVRQWVERDDWTTCDFEVWEADLTEGRWKEFDGGLDGRALFLSKPCSKSLPAGHGVREDCIYFLNKLNVWKEPEAPLGDSGVYSITDEDFTPLLSESTPLLPWENWRFPAWFFPLKV</sequence>
<dbReference type="InterPro" id="IPR001810">
    <property type="entry name" value="F-box_dom"/>
</dbReference>
<dbReference type="Pfam" id="PF03478">
    <property type="entry name" value="Beta-prop_KIB1-4"/>
    <property type="match status" value="1"/>
</dbReference>
<evidence type="ECO:0008006" key="5">
    <source>
        <dbReference type="Google" id="ProtNLM"/>
    </source>
</evidence>
<gene>
    <name evidence="3" type="ORF">QYE76_027891</name>
</gene>
<proteinExistence type="predicted"/>
<name>A0AAD8VGJ3_LOLMU</name>
<feature type="domain" description="KIB1-4 beta-propeller" evidence="1">
    <location>
        <begin position="76"/>
        <end position="367"/>
    </location>
</feature>
<dbReference type="AlphaFoldDB" id="A0AAD8VGJ3"/>
<protein>
    <recommendedName>
        <fullName evidence="5">F-box domain-containing protein</fullName>
    </recommendedName>
</protein>
<evidence type="ECO:0000259" key="2">
    <source>
        <dbReference type="Pfam" id="PF12937"/>
    </source>
</evidence>
<dbReference type="Pfam" id="PF12937">
    <property type="entry name" value="F-box-like"/>
    <property type="match status" value="1"/>
</dbReference>
<dbReference type="SUPFAM" id="SSF81383">
    <property type="entry name" value="F-box domain"/>
    <property type="match status" value="1"/>
</dbReference>
<organism evidence="3 4">
    <name type="scientific">Lolium multiflorum</name>
    <name type="common">Italian ryegrass</name>
    <name type="synonym">Lolium perenne subsp. multiflorum</name>
    <dbReference type="NCBI Taxonomy" id="4521"/>
    <lineage>
        <taxon>Eukaryota</taxon>
        <taxon>Viridiplantae</taxon>
        <taxon>Streptophyta</taxon>
        <taxon>Embryophyta</taxon>
        <taxon>Tracheophyta</taxon>
        <taxon>Spermatophyta</taxon>
        <taxon>Magnoliopsida</taxon>
        <taxon>Liliopsida</taxon>
        <taxon>Poales</taxon>
        <taxon>Poaceae</taxon>
        <taxon>BOP clade</taxon>
        <taxon>Pooideae</taxon>
        <taxon>Poodae</taxon>
        <taxon>Poeae</taxon>
        <taxon>Poeae Chloroplast Group 2 (Poeae type)</taxon>
        <taxon>Loliodinae</taxon>
        <taxon>Loliinae</taxon>
        <taxon>Lolium</taxon>
    </lineage>
</organism>
<dbReference type="InterPro" id="IPR036047">
    <property type="entry name" value="F-box-like_dom_sf"/>
</dbReference>
<evidence type="ECO:0000313" key="3">
    <source>
        <dbReference type="EMBL" id="KAK1604218.1"/>
    </source>
</evidence>
<dbReference type="Gene3D" id="1.20.1280.50">
    <property type="match status" value="1"/>
</dbReference>
<dbReference type="EMBL" id="JAUUTY010000007">
    <property type="protein sequence ID" value="KAK1604218.1"/>
    <property type="molecule type" value="Genomic_DNA"/>
</dbReference>
<evidence type="ECO:0000259" key="1">
    <source>
        <dbReference type="Pfam" id="PF03478"/>
    </source>
</evidence>
<dbReference type="InterPro" id="IPR005174">
    <property type="entry name" value="KIB1-4_b-propeller"/>
</dbReference>
<dbReference type="PANTHER" id="PTHR33110">
    <property type="entry name" value="F-BOX/KELCH-REPEAT PROTEIN-RELATED"/>
    <property type="match status" value="1"/>
</dbReference>
<dbReference type="PANTHER" id="PTHR33110:SF145">
    <property type="entry name" value="DUF295 DOMAIN-CONTAINING PROTEIN"/>
    <property type="match status" value="1"/>
</dbReference>
<evidence type="ECO:0000313" key="4">
    <source>
        <dbReference type="Proteomes" id="UP001231189"/>
    </source>
</evidence>
<dbReference type="Proteomes" id="UP001231189">
    <property type="component" value="Unassembled WGS sequence"/>
</dbReference>
<keyword evidence="4" id="KW-1185">Reference proteome</keyword>
<comment type="caution">
    <text evidence="3">The sequence shown here is derived from an EMBL/GenBank/DDBJ whole genome shotgun (WGS) entry which is preliminary data.</text>
</comment>
<reference evidence="3" key="1">
    <citation type="submission" date="2023-07" db="EMBL/GenBank/DDBJ databases">
        <title>A chromosome-level genome assembly of Lolium multiflorum.</title>
        <authorList>
            <person name="Chen Y."/>
            <person name="Copetti D."/>
            <person name="Kolliker R."/>
            <person name="Studer B."/>
        </authorList>
    </citation>
    <scope>NUCLEOTIDE SEQUENCE</scope>
    <source>
        <strain evidence="3">02402/16</strain>
        <tissue evidence="3">Leaf</tissue>
    </source>
</reference>
<accession>A0AAD8VGJ3</accession>